<dbReference type="OrthoDB" id="9798842at2"/>
<evidence type="ECO:0000256" key="3">
    <source>
        <dbReference type="HAMAP-Rule" id="MF_01384"/>
    </source>
</evidence>
<dbReference type="PANTHER" id="PTHR33643:SF1">
    <property type="entry name" value="UREASE ACCESSORY PROTEIN D"/>
    <property type="match status" value="1"/>
</dbReference>
<name>A0A2S3UYY3_9HYPH</name>
<accession>A0A2S3UYY3</accession>
<dbReference type="InterPro" id="IPR002669">
    <property type="entry name" value="UreD"/>
</dbReference>
<dbReference type="GO" id="GO:0005737">
    <property type="term" value="C:cytoplasm"/>
    <property type="evidence" value="ECO:0007669"/>
    <property type="project" value="UniProtKB-SubCell"/>
</dbReference>
<protein>
    <recommendedName>
        <fullName evidence="3">Urease accessory protein UreD</fullName>
    </recommendedName>
</protein>
<proteinExistence type="inferred from homology"/>
<dbReference type="PANTHER" id="PTHR33643">
    <property type="entry name" value="UREASE ACCESSORY PROTEIN D"/>
    <property type="match status" value="1"/>
</dbReference>
<keyword evidence="3" id="KW-0963">Cytoplasm</keyword>
<comment type="function">
    <text evidence="3">Required for maturation of urease via the functional incorporation of the urease nickel metallocenter.</text>
</comment>
<dbReference type="HAMAP" id="MF_01384">
    <property type="entry name" value="UreD"/>
    <property type="match status" value="1"/>
</dbReference>
<evidence type="ECO:0000313" key="5">
    <source>
        <dbReference type="Proteomes" id="UP000236959"/>
    </source>
</evidence>
<evidence type="ECO:0000313" key="4">
    <source>
        <dbReference type="EMBL" id="POF32865.1"/>
    </source>
</evidence>
<dbReference type="EMBL" id="PPCN01000002">
    <property type="protein sequence ID" value="POF32865.1"/>
    <property type="molecule type" value="Genomic_DNA"/>
</dbReference>
<evidence type="ECO:0000256" key="1">
    <source>
        <dbReference type="ARBA" id="ARBA00007177"/>
    </source>
</evidence>
<evidence type="ECO:0000256" key="2">
    <source>
        <dbReference type="ARBA" id="ARBA00023186"/>
    </source>
</evidence>
<organism evidence="4 5">
    <name type="scientific">Roseibium marinum</name>
    <dbReference type="NCBI Taxonomy" id="281252"/>
    <lineage>
        <taxon>Bacteria</taxon>
        <taxon>Pseudomonadati</taxon>
        <taxon>Pseudomonadota</taxon>
        <taxon>Alphaproteobacteria</taxon>
        <taxon>Hyphomicrobiales</taxon>
        <taxon>Stappiaceae</taxon>
        <taxon>Roseibium</taxon>
    </lineage>
</organism>
<reference evidence="4 5" key="1">
    <citation type="submission" date="2018-01" db="EMBL/GenBank/DDBJ databases">
        <title>Genomic Encyclopedia of Archaeal and Bacterial Type Strains, Phase II (KMG-II): from individual species to whole genera.</title>
        <authorList>
            <person name="Goeker M."/>
        </authorList>
    </citation>
    <scope>NUCLEOTIDE SEQUENCE [LARGE SCALE GENOMIC DNA]</scope>
    <source>
        <strain evidence="4 5">DSM 17023</strain>
    </source>
</reference>
<keyword evidence="2 3" id="KW-0143">Chaperone</keyword>
<gene>
    <name evidence="3" type="primary">ureD</name>
    <name evidence="4" type="ORF">CLV41_102270</name>
</gene>
<comment type="similarity">
    <text evidence="1 3">Belongs to the UreD family.</text>
</comment>
<sequence>MYDAGVASDSGLKTIAMQRVNGSARVAFAVSGGTTRLTDLYQSGAAKIRLPKVYDLPRTAVLINTAGGLTGGDRLSYEVDLAEGAHAIVTSQTAERAYQSVSGSAKVTSLLTAGKDAVLEWLPQETILFNRSGLSRSLRAELESNARFLMLETVVLGRKAMGERVNSVFFRDSWRIRRNGKLVFADDFRLEGNAEQILAGPATAREGQAVATLVDCTPDALDRLALARSCLDNLAAGTVRAAASAWNGLLTVRFVSDDSRDLRNALITFLTGYRSADLPRVWHC</sequence>
<keyword evidence="5" id="KW-1185">Reference proteome</keyword>
<comment type="caution">
    <text evidence="4">The sequence shown here is derived from an EMBL/GenBank/DDBJ whole genome shotgun (WGS) entry which is preliminary data.</text>
</comment>
<comment type="subcellular location">
    <subcellularLocation>
        <location evidence="3">Cytoplasm</location>
    </subcellularLocation>
</comment>
<dbReference type="GO" id="GO:0016151">
    <property type="term" value="F:nickel cation binding"/>
    <property type="evidence" value="ECO:0007669"/>
    <property type="project" value="UniProtKB-UniRule"/>
</dbReference>
<comment type="subunit">
    <text evidence="3">UreD, UreF and UreG form a complex that acts as a GTP-hydrolysis-dependent molecular chaperone, activating the urease apoprotein by helping to assemble the nickel containing metallocenter of UreC. The UreE protein probably delivers the nickel.</text>
</comment>
<dbReference type="Pfam" id="PF01774">
    <property type="entry name" value="UreD"/>
    <property type="match status" value="1"/>
</dbReference>
<keyword evidence="3" id="KW-0996">Nickel insertion</keyword>
<dbReference type="AlphaFoldDB" id="A0A2S3UYY3"/>
<dbReference type="Proteomes" id="UP000236959">
    <property type="component" value="Unassembled WGS sequence"/>
</dbReference>